<protein>
    <recommendedName>
        <fullName evidence="2">ribonuclease H</fullName>
        <ecNumber evidence="2">3.1.26.4</ecNumber>
    </recommendedName>
</protein>
<dbReference type="Gene3D" id="3.30.70.270">
    <property type="match status" value="1"/>
</dbReference>
<comment type="similarity">
    <text evidence="1">Belongs to the beta type-B retroviral polymerase family. HERV class-II K(HML-2) pol subfamily.</text>
</comment>
<dbReference type="InterPro" id="IPR041373">
    <property type="entry name" value="RT_RNaseH"/>
</dbReference>
<name>A0A498M9Q2_LABRO</name>
<reference evidence="10 11" key="1">
    <citation type="submission" date="2018-03" db="EMBL/GenBank/DDBJ databases">
        <title>Draft genome sequence of Rohu Carp (Labeo rohita).</title>
        <authorList>
            <person name="Das P."/>
            <person name="Kushwaha B."/>
            <person name="Joshi C.G."/>
            <person name="Kumar D."/>
            <person name="Nagpure N.S."/>
            <person name="Sahoo L."/>
            <person name="Das S.P."/>
            <person name="Bit A."/>
            <person name="Patnaik S."/>
            <person name="Meher P.K."/>
            <person name="Jayasankar P."/>
            <person name="Koringa P.G."/>
            <person name="Patel N.V."/>
            <person name="Hinsu A.T."/>
            <person name="Kumar R."/>
            <person name="Pandey M."/>
            <person name="Agarwal S."/>
            <person name="Srivastava S."/>
            <person name="Singh M."/>
            <person name="Iquebal M.A."/>
            <person name="Jaiswal S."/>
            <person name="Angadi U.B."/>
            <person name="Kumar N."/>
            <person name="Raza M."/>
            <person name="Shah T.M."/>
            <person name="Rai A."/>
            <person name="Jena J.K."/>
        </authorList>
    </citation>
    <scope>NUCLEOTIDE SEQUENCE [LARGE SCALE GENOMIC DNA]</scope>
    <source>
        <strain evidence="10">DASCIFA01</strain>
        <tissue evidence="10">Testis</tissue>
    </source>
</reference>
<dbReference type="PROSITE" id="PS50878">
    <property type="entry name" value="RT_POL"/>
    <property type="match status" value="1"/>
</dbReference>
<organism evidence="10 11">
    <name type="scientific">Labeo rohita</name>
    <name type="common">Indian major carp</name>
    <name type="synonym">Cyprinus rohita</name>
    <dbReference type="NCBI Taxonomy" id="84645"/>
    <lineage>
        <taxon>Eukaryota</taxon>
        <taxon>Metazoa</taxon>
        <taxon>Chordata</taxon>
        <taxon>Craniata</taxon>
        <taxon>Vertebrata</taxon>
        <taxon>Euteleostomi</taxon>
        <taxon>Actinopterygii</taxon>
        <taxon>Neopterygii</taxon>
        <taxon>Teleostei</taxon>
        <taxon>Ostariophysi</taxon>
        <taxon>Cypriniformes</taxon>
        <taxon>Cyprinidae</taxon>
        <taxon>Labeoninae</taxon>
        <taxon>Labeonini</taxon>
        <taxon>Labeo</taxon>
    </lineage>
</organism>
<dbReference type="CDD" id="cd01647">
    <property type="entry name" value="RT_LTR"/>
    <property type="match status" value="1"/>
</dbReference>
<keyword evidence="6" id="KW-0255">Endonuclease</keyword>
<dbReference type="Proteomes" id="UP000290572">
    <property type="component" value="Unassembled WGS sequence"/>
</dbReference>
<evidence type="ECO:0000256" key="2">
    <source>
        <dbReference type="ARBA" id="ARBA00012180"/>
    </source>
</evidence>
<dbReference type="InterPro" id="IPR043128">
    <property type="entry name" value="Rev_trsase/Diguanyl_cyclase"/>
</dbReference>
<dbReference type="InterPro" id="IPR050951">
    <property type="entry name" value="Retrovirus_Pol_polyprotein"/>
</dbReference>
<dbReference type="AlphaFoldDB" id="A0A498M9Q2"/>
<proteinExistence type="inferred from homology"/>
<keyword evidence="7" id="KW-0378">Hydrolase</keyword>
<dbReference type="SUPFAM" id="SSF56672">
    <property type="entry name" value="DNA/RNA polymerases"/>
    <property type="match status" value="1"/>
</dbReference>
<evidence type="ECO:0000256" key="7">
    <source>
        <dbReference type="ARBA" id="ARBA00022801"/>
    </source>
</evidence>
<dbReference type="InterPro" id="IPR043502">
    <property type="entry name" value="DNA/RNA_pol_sf"/>
</dbReference>
<keyword evidence="4" id="KW-0548">Nucleotidyltransferase</keyword>
<evidence type="ECO:0000256" key="3">
    <source>
        <dbReference type="ARBA" id="ARBA00022679"/>
    </source>
</evidence>
<evidence type="ECO:0000313" key="10">
    <source>
        <dbReference type="EMBL" id="RXN15994.1"/>
    </source>
</evidence>
<evidence type="ECO:0000259" key="9">
    <source>
        <dbReference type="PROSITE" id="PS50878"/>
    </source>
</evidence>
<keyword evidence="11" id="KW-1185">Reference proteome</keyword>
<evidence type="ECO:0000256" key="5">
    <source>
        <dbReference type="ARBA" id="ARBA00022722"/>
    </source>
</evidence>
<evidence type="ECO:0000256" key="6">
    <source>
        <dbReference type="ARBA" id="ARBA00022759"/>
    </source>
</evidence>
<dbReference type="Pfam" id="PF17917">
    <property type="entry name" value="RT_RNaseH"/>
    <property type="match status" value="1"/>
</dbReference>
<dbReference type="Pfam" id="PF00078">
    <property type="entry name" value="RVT_1"/>
    <property type="match status" value="1"/>
</dbReference>
<dbReference type="STRING" id="84645.A0A498M9Q2"/>
<evidence type="ECO:0000313" key="11">
    <source>
        <dbReference type="Proteomes" id="UP000290572"/>
    </source>
</evidence>
<dbReference type="PANTHER" id="PTHR37984">
    <property type="entry name" value="PROTEIN CBG26694"/>
    <property type="match status" value="1"/>
</dbReference>
<evidence type="ECO:0000256" key="4">
    <source>
        <dbReference type="ARBA" id="ARBA00022695"/>
    </source>
</evidence>
<sequence length="352" mass="39691">MCSKADSRASYDEGMQASNATSLEQYPIPCLEDLCSTLSGGKKFSKLDLSHAYQQVVVDEESQKFLTINTQRGLFTYQRLPFGVASAPAIFQRIMEGLVQGIPKVAVYLDDILITAVDTADQLENLGGVLKKLEDAGLRLKREKCVFLQDDVEYLGHRVNAHGLQPVGRKVKAIVEALSPSNVSELKAYLGLLNYYVAEKRYSQLDKEGLAVVLGIQKFHKYLYGRSFTICTDHKPLISLFNEKKPIPQMGSPRVQRWAVLLSAYDYTMVFRPGKANACADALSRLPIKDEETEEKKSEQVLMLDVLGDAPVNTPQIRRWTSRDVMMSRVREYILSGWPKLLEPELQPFHQR</sequence>
<dbReference type="CDD" id="cd09274">
    <property type="entry name" value="RNase_HI_RT_Ty3"/>
    <property type="match status" value="1"/>
</dbReference>
<dbReference type="PANTHER" id="PTHR37984:SF13">
    <property type="entry name" value="RIBONUCLEASE H"/>
    <property type="match status" value="1"/>
</dbReference>
<dbReference type="Gene3D" id="3.10.10.10">
    <property type="entry name" value="HIV Type 1 Reverse Transcriptase, subunit A, domain 1"/>
    <property type="match status" value="1"/>
</dbReference>
<dbReference type="GO" id="GO:0003964">
    <property type="term" value="F:RNA-directed DNA polymerase activity"/>
    <property type="evidence" value="ECO:0007669"/>
    <property type="project" value="UniProtKB-KW"/>
</dbReference>
<dbReference type="EMBL" id="QBIY01012814">
    <property type="protein sequence ID" value="RXN15994.1"/>
    <property type="molecule type" value="Genomic_DNA"/>
</dbReference>
<dbReference type="EC" id="3.1.26.4" evidence="2"/>
<dbReference type="InterPro" id="IPR000477">
    <property type="entry name" value="RT_dom"/>
</dbReference>
<dbReference type="GO" id="GO:0004523">
    <property type="term" value="F:RNA-DNA hybrid ribonuclease activity"/>
    <property type="evidence" value="ECO:0007669"/>
    <property type="project" value="UniProtKB-EC"/>
</dbReference>
<feature type="domain" description="Reverse transcriptase" evidence="9">
    <location>
        <begin position="1"/>
        <end position="159"/>
    </location>
</feature>
<gene>
    <name evidence="10" type="ORF">ROHU_027800</name>
</gene>
<evidence type="ECO:0000256" key="8">
    <source>
        <dbReference type="ARBA" id="ARBA00022918"/>
    </source>
</evidence>
<keyword evidence="3" id="KW-0808">Transferase</keyword>
<keyword evidence="5" id="KW-0540">Nuclease</keyword>
<evidence type="ECO:0000256" key="1">
    <source>
        <dbReference type="ARBA" id="ARBA00010879"/>
    </source>
</evidence>
<keyword evidence="8" id="KW-0695">RNA-directed DNA polymerase</keyword>
<accession>A0A498M9Q2</accession>
<comment type="caution">
    <text evidence="10">The sequence shown here is derived from an EMBL/GenBank/DDBJ whole genome shotgun (WGS) entry which is preliminary data.</text>
</comment>